<sequence>MSQVSKRVLTKQIENRLFQNFWELIADIKKPRDVQTFLEDFLSPTEKVMLAKRMAIVILLTKGYSHRSIASMLKVSTSTVTKFVLFLKIKSSGFQLLIQKYSKKQAFIEMVQELERYLYRLQPRQHFVEEGLIKAKLGHKKEVF</sequence>
<dbReference type="Pfam" id="PF01371">
    <property type="entry name" value="Trp_repressor"/>
    <property type="match status" value="1"/>
</dbReference>
<dbReference type="SUPFAM" id="SSF48295">
    <property type="entry name" value="TrpR-like"/>
    <property type="match status" value="1"/>
</dbReference>
<dbReference type="InterPro" id="IPR010921">
    <property type="entry name" value="Trp_repressor/repl_initiator"/>
</dbReference>
<dbReference type="InterPro" id="IPR038116">
    <property type="entry name" value="TrpR-like_sf"/>
</dbReference>
<evidence type="ECO:0008006" key="3">
    <source>
        <dbReference type="Google" id="ProtNLM"/>
    </source>
</evidence>
<evidence type="ECO:0000313" key="2">
    <source>
        <dbReference type="Proteomes" id="UP000178577"/>
    </source>
</evidence>
<evidence type="ECO:0000313" key="1">
    <source>
        <dbReference type="EMBL" id="OGD88896.1"/>
    </source>
</evidence>
<dbReference type="EMBL" id="MFAY01000023">
    <property type="protein sequence ID" value="OGD88896.1"/>
    <property type="molecule type" value="Genomic_DNA"/>
</dbReference>
<comment type="caution">
    <text evidence="1">The sequence shown here is derived from an EMBL/GenBank/DDBJ whole genome shotgun (WGS) entry which is preliminary data.</text>
</comment>
<organism evidence="1 2">
    <name type="scientific">Candidatus Curtissbacteria bacterium RIFCSPHIGHO2_01_FULL_40_12</name>
    <dbReference type="NCBI Taxonomy" id="1797710"/>
    <lineage>
        <taxon>Bacteria</taxon>
        <taxon>Candidatus Curtissiibacteriota</taxon>
    </lineage>
</organism>
<reference evidence="1 2" key="1">
    <citation type="journal article" date="2016" name="Nat. Commun.">
        <title>Thousands of microbial genomes shed light on interconnected biogeochemical processes in an aquifer system.</title>
        <authorList>
            <person name="Anantharaman K."/>
            <person name="Brown C.T."/>
            <person name="Hug L.A."/>
            <person name="Sharon I."/>
            <person name="Castelle C.J."/>
            <person name="Probst A.J."/>
            <person name="Thomas B.C."/>
            <person name="Singh A."/>
            <person name="Wilkins M.J."/>
            <person name="Karaoz U."/>
            <person name="Brodie E.L."/>
            <person name="Williams K.H."/>
            <person name="Hubbard S.S."/>
            <person name="Banfield J.F."/>
        </authorList>
    </citation>
    <scope>NUCLEOTIDE SEQUENCE [LARGE SCALE GENOMIC DNA]</scope>
</reference>
<dbReference type="Gene3D" id="1.10.1270.10">
    <property type="entry name" value="TrpR-like"/>
    <property type="match status" value="1"/>
</dbReference>
<accession>A0A1F5GAL8</accession>
<dbReference type="AlphaFoldDB" id="A0A1F5GAL8"/>
<protein>
    <recommendedName>
        <fullName evidence="3">HTH luxR-type domain-containing protein</fullName>
    </recommendedName>
</protein>
<dbReference type="GO" id="GO:0003700">
    <property type="term" value="F:DNA-binding transcription factor activity"/>
    <property type="evidence" value="ECO:0007669"/>
    <property type="project" value="InterPro"/>
</dbReference>
<proteinExistence type="predicted"/>
<gene>
    <name evidence="1" type="ORF">A2693_03970</name>
</gene>
<dbReference type="GO" id="GO:0043565">
    <property type="term" value="F:sequence-specific DNA binding"/>
    <property type="evidence" value="ECO:0007669"/>
    <property type="project" value="InterPro"/>
</dbReference>
<dbReference type="Proteomes" id="UP000178577">
    <property type="component" value="Unassembled WGS sequence"/>
</dbReference>
<name>A0A1F5GAL8_9BACT</name>
<dbReference type="InterPro" id="IPR000831">
    <property type="entry name" value="Trp_repress"/>
</dbReference>